<dbReference type="Proteomes" id="UP001566476">
    <property type="component" value="Unassembled WGS sequence"/>
</dbReference>
<organism evidence="2 3">
    <name type="scientific">Kineococcus mangrovi</name>
    <dbReference type="NCBI Taxonomy" id="1660183"/>
    <lineage>
        <taxon>Bacteria</taxon>
        <taxon>Bacillati</taxon>
        <taxon>Actinomycetota</taxon>
        <taxon>Actinomycetes</taxon>
        <taxon>Kineosporiales</taxon>
        <taxon>Kineosporiaceae</taxon>
        <taxon>Kineococcus</taxon>
    </lineage>
</organism>
<accession>A0ABV4I1L7</accession>
<reference evidence="2 3" key="1">
    <citation type="submission" date="2024-07" db="EMBL/GenBank/DDBJ databases">
        <authorList>
            <person name="Thanompreechachai J."/>
            <person name="Duangmal K."/>
        </authorList>
    </citation>
    <scope>NUCLEOTIDE SEQUENCE [LARGE SCALE GENOMIC DNA]</scope>
    <source>
        <strain evidence="2 3">TBRC 1896</strain>
    </source>
</reference>
<protein>
    <submittedName>
        <fullName evidence="2">Uncharacterized protein</fullName>
    </submittedName>
</protein>
<dbReference type="Pfam" id="PF24585">
    <property type="entry name" value="YunG"/>
    <property type="match status" value="1"/>
</dbReference>
<dbReference type="InterPro" id="IPR056238">
    <property type="entry name" value="YunG-like"/>
</dbReference>
<comment type="caution">
    <text evidence="2">The sequence shown here is derived from an EMBL/GenBank/DDBJ whole genome shotgun (WGS) entry which is preliminary data.</text>
</comment>
<proteinExistence type="predicted"/>
<dbReference type="EMBL" id="JBGGTQ010000004">
    <property type="protein sequence ID" value="MEZ0492405.1"/>
    <property type="molecule type" value="Genomic_DNA"/>
</dbReference>
<feature type="region of interest" description="Disordered" evidence="1">
    <location>
        <begin position="95"/>
        <end position="118"/>
    </location>
</feature>
<evidence type="ECO:0000256" key="1">
    <source>
        <dbReference type="SAM" id="MobiDB-lite"/>
    </source>
</evidence>
<sequence>MPTLTLNTIEAAVRSSWGPDTTFASADYMARGNGQPSRGQCGTTALVLQGLLGGDLMVADVEHDGRVAGVHYWNVTAGGIELDLTRDQFSPGESLTNVRRVTTRRNSGGSGEQPFLRLQERVTAALRSQSSSSS</sequence>
<feature type="compositionally biased region" description="Low complexity" evidence="1">
    <location>
        <begin position="96"/>
        <end position="107"/>
    </location>
</feature>
<name>A0ABV4I1L7_9ACTN</name>
<evidence type="ECO:0000313" key="2">
    <source>
        <dbReference type="EMBL" id="MEZ0492405.1"/>
    </source>
</evidence>
<keyword evidence="3" id="KW-1185">Reference proteome</keyword>
<gene>
    <name evidence="2" type="ORF">AB2L28_09150</name>
</gene>
<dbReference type="RefSeq" id="WP_370718456.1">
    <property type="nucleotide sequence ID" value="NZ_JBGGTQ010000004.1"/>
</dbReference>
<evidence type="ECO:0000313" key="3">
    <source>
        <dbReference type="Proteomes" id="UP001566476"/>
    </source>
</evidence>